<evidence type="ECO:0000313" key="4">
    <source>
        <dbReference type="Proteomes" id="UP000078419"/>
    </source>
</evidence>
<dbReference type="PATRIC" id="fig|948.7.peg.1517"/>
<reference evidence="1 3" key="1">
    <citation type="submission" date="2014-09" db="EMBL/GenBank/DDBJ databases">
        <authorList>
            <person name="Loux Valentin"/>
            <person name="Dugat Thibaut"/>
        </authorList>
    </citation>
    <scope>NUCLEOTIDE SEQUENCE [LARGE SCALE GENOMIC DNA]</scope>
    <source>
        <strain evidence="1 3">BOV-10_179</strain>
    </source>
</reference>
<dbReference type="Pfam" id="PF11020">
    <property type="entry name" value="DUF2610"/>
    <property type="match status" value="1"/>
</dbReference>
<organism evidence="1 3">
    <name type="scientific">Anaplasma phagocytophilum</name>
    <name type="common">Ehrlichia phagocytophila</name>
    <dbReference type="NCBI Taxonomy" id="948"/>
    <lineage>
        <taxon>Bacteria</taxon>
        <taxon>Pseudomonadati</taxon>
        <taxon>Pseudomonadota</taxon>
        <taxon>Alphaproteobacteria</taxon>
        <taxon>Rickettsiales</taxon>
        <taxon>Anaplasmataceae</taxon>
        <taxon>Anaplasma</taxon>
        <taxon>phagocytophilum group</taxon>
    </lineage>
</organism>
<evidence type="ECO:0000313" key="3">
    <source>
        <dbReference type="Proteomes" id="UP000055047"/>
    </source>
</evidence>
<reference evidence="2" key="2">
    <citation type="submission" date="2016-03" db="EMBL/GenBank/DDBJ databases">
        <authorList>
            <person name="Loux V."/>
        </authorList>
    </citation>
    <scope>NUCLEOTIDE SEQUENCE</scope>
    <source>
        <strain evidence="2">C1</strain>
    </source>
</reference>
<proteinExistence type="predicted"/>
<evidence type="ECO:0000313" key="1">
    <source>
        <dbReference type="EMBL" id="CEG20649.1"/>
    </source>
</evidence>
<evidence type="ECO:0000313" key="2">
    <source>
        <dbReference type="EMBL" id="SBO14075.1"/>
    </source>
</evidence>
<dbReference type="OMA" id="HPIHHQD"/>
<evidence type="ECO:0008006" key="5">
    <source>
        <dbReference type="Google" id="ProtNLM"/>
    </source>
</evidence>
<dbReference type="RefSeq" id="WP_011450677.1">
    <property type="nucleotide sequence ID" value="NZ_CCXQ01000051.1"/>
</dbReference>
<dbReference type="InterPro" id="IPR021277">
    <property type="entry name" value="DUF2610"/>
</dbReference>
<gene>
    <name evidence="2" type="ORF">ANAPC1_00419</name>
    <name evidence="1" type="ORF">ANAPHAGO_00678</name>
</gene>
<dbReference type="GeneID" id="92748318"/>
<accession>A0A098EED5</accession>
<dbReference type="EMBL" id="FLLR01000011">
    <property type="protein sequence ID" value="SBO14075.1"/>
    <property type="molecule type" value="Genomic_DNA"/>
</dbReference>
<dbReference type="Proteomes" id="UP000078419">
    <property type="component" value="Unassembled WGS sequence"/>
</dbReference>
<dbReference type="Proteomes" id="UP000055047">
    <property type="component" value="Unassembled WGS sequence"/>
</dbReference>
<dbReference type="EMBL" id="CCXQ01000051">
    <property type="protein sequence ID" value="CEG20649.1"/>
    <property type="molecule type" value="Genomic_DNA"/>
</dbReference>
<name>A0A098EED5_ANAPH</name>
<dbReference type="AlphaFoldDB" id="A0A098EED5"/>
<sequence length="93" mass="10376">MSVVKKFIIPCEFGGKTSPFAVYIGEPKPDAHPVQHQNTWLSKERGGQVPERVINSLERLHKLARENGICFAELCVYALKVATTHDDNAENAK</sequence>
<reference evidence="4" key="3">
    <citation type="submission" date="2016-03" db="EMBL/GenBank/DDBJ databases">
        <authorList>
            <person name="Loux Valentin"/>
        </authorList>
    </citation>
    <scope>NUCLEOTIDE SEQUENCE [LARGE SCALE GENOMIC DNA]</scope>
    <source>
        <strain evidence="4">C1</strain>
    </source>
</reference>
<protein>
    <recommendedName>
        <fullName evidence="5">DUF2610 domain-containing protein</fullName>
    </recommendedName>
</protein>